<dbReference type="Proteomes" id="UP000800039">
    <property type="component" value="Unassembled WGS sequence"/>
</dbReference>
<reference evidence="2" key="1">
    <citation type="submission" date="2020-01" db="EMBL/GenBank/DDBJ databases">
        <authorList>
            <consortium name="DOE Joint Genome Institute"/>
            <person name="Haridas S."/>
            <person name="Albert R."/>
            <person name="Binder M."/>
            <person name="Bloem J."/>
            <person name="Labutti K."/>
            <person name="Salamov A."/>
            <person name="Andreopoulos B."/>
            <person name="Baker S.E."/>
            <person name="Barry K."/>
            <person name="Bills G."/>
            <person name="Bluhm B.H."/>
            <person name="Cannon C."/>
            <person name="Castanera R."/>
            <person name="Culley D.E."/>
            <person name="Daum C."/>
            <person name="Ezra D."/>
            <person name="Gonzalez J.B."/>
            <person name="Henrissat B."/>
            <person name="Kuo A."/>
            <person name="Liang C."/>
            <person name="Lipzen A."/>
            <person name="Lutzoni F."/>
            <person name="Magnuson J."/>
            <person name="Mondo S."/>
            <person name="Nolan M."/>
            <person name="Ohm R."/>
            <person name="Pangilinan J."/>
            <person name="Park H.-J."/>
            <person name="Ramirez L."/>
            <person name="Alfaro M."/>
            <person name="Sun H."/>
            <person name="Tritt A."/>
            <person name="Yoshinaga Y."/>
            <person name="Zwiers L.-H."/>
            <person name="Turgeon B.G."/>
            <person name="Goodwin S.B."/>
            <person name="Spatafora J.W."/>
            <person name="Crous P.W."/>
            <person name="Grigoriev I.V."/>
        </authorList>
    </citation>
    <scope>NUCLEOTIDE SEQUENCE</scope>
    <source>
        <strain evidence="2">CBS 394.84</strain>
    </source>
</reference>
<dbReference type="RefSeq" id="XP_040783385.1">
    <property type="nucleotide sequence ID" value="XM_040938409.1"/>
</dbReference>
<evidence type="ECO:0000313" key="3">
    <source>
        <dbReference type="Proteomes" id="UP000800039"/>
    </source>
</evidence>
<keyword evidence="3" id="KW-1185">Reference proteome</keyword>
<dbReference type="GeneID" id="63855665"/>
<organism evidence="2 3">
    <name type="scientific">Cucurbitaria berberidis CBS 394.84</name>
    <dbReference type="NCBI Taxonomy" id="1168544"/>
    <lineage>
        <taxon>Eukaryota</taxon>
        <taxon>Fungi</taxon>
        <taxon>Dikarya</taxon>
        <taxon>Ascomycota</taxon>
        <taxon>Pezizomycotina</taxon>
        <taxon>Dothideomycetes</taxon>
        <taxon>Pleosporomycetidae</taxon>
        <taxon>Pleosporales</taxon>
        <taxon>Pleosporineae</taxon>
        <taxon>Cucurbitariaceae</taxon>
        <taxon>Cucurbitaria</taxon>
    </lineage>
</organism>
<gene>
    <name evidence="2" type="ORF">K460DRAFT_436287</name>
</gene>
<sequence length="232" mass="26236">MSYIKQHSVGLKPCTSAAPNLLEISYFHRKLCAIPRKGPHEDDTMLWPHQNFSSLGRSTHAIPEMCPRTQNRALGANQSTATPHLYRGALWKLWTSDTMANRSDSRACPATKSTGVTGGARLHSGGSDVRQTPELGHGRGNMVVSTRVYMEKADKSAYERLVLTDLCANWIPDTDYLKSTVPRQRYTDSYCLTDGSSKTCQLLFWWWTHIITTNSELQRRPYAPMTFLLQER</sequence>
<comment type="caution">
    <text evidence="2">The sequence shown here is derived from an EMBL/GenBank/DDBJ whole genome shotgun (WGS) entry which is preliminary data.</text>
</comment>
<evidence type="ECO:0000313" key="2">
    <source>
        <dbReference type="EMBL" id="KAF1840822.1"/>
    </source>
</evidence>
<dbReference type="AlphaFoldDB" id="A0A9P4G8F6"/>
<accession>A0A9P4G8F6</accession>
<feature type="region of interest" description="Disordered" evidence="1">
    <location>
        <begin position="104"/>
        <end position="137"/>
    </location>
</feature>
<evidence type="ECO:0000256" key="1">
    <source>
        <dbReference type="SAM" id="MobiDB-lite"/>
    </source>
</evidence>
<name>A0A9P4G8F6_9PLEO</name>
<protein>
    <submittedName>
        <fullName evidence="2">Uncharacterized protein</fullName>
    </submittedName>
</protein>
<proteinExistence type="predicted"/>
<dbReference type="EMBL" id="ML976619">
    <property type="protein sequence ID" value="KAF1840822.1"/>
    <property type="molecule type" value="Genomic_DNA"/>
</dbReference>